<dbReference type="InterPro" id="IPR036388">
    <property type="entry name" value="WH-like_DNA-bd_sf"/>
</dbReference>
<dbReference type="InterPro" id="IPR036390">
    <property type="entry name" value="WH_DNA-bd_sf"/>
</dbReference>
<dbReference type="EMBL" id="CP003130">
    <property type="protein sequence ID" value="AEU37225.1"/>
    <property type="molecule type" value="Genomic_DNA"/>
</dbReference>
<dbReference type="HOGENOM" id="CLU_077340_0_0_0"/>
<dbReference type="Gene3D" id="2.60.120.10">
    <property type="entry name" value="Jelly Rolls"/>
    <property type="match status" value="1"/>
</dbReference>
<keyword evidence="6" id="KW-1185">Reference proteome</keyword>
<protein>
    <submittedName>
        <fullName evidence="5">Transcriptional regulator, Crp/Fnr family</fullName>
    </submittedName>
</protein>
<dbReference type="CDD" id="cd00038">
    <property type="entry name" value="CAP_ED"/>
    <property type="match status" value="1"/>
</dbReference>
<name>G8NQJ9_GRAMM</name>
<keyword evidence="3" id="KW-0804">Transcription</keyword>
<evidence type="ECO:0000256" key="1">
    <source>
        <dbReference type="ARBA" id="ARBA00023015"/>
    </source>
</evidence>
<keyword evidence="1" id="KW-0805">Transcription regulation</keyword>
<dbReference type="GO" id="GO:0003700">
    <property type="term" value="F:DNA-binding transcription factor activity"/>
    <property type="evidence" value="ECO:0007669"/>
    <property type="project" value="TreeGrafter"/>
</dbReference>
<dbReference type="PANTHER" id="PTHR24567:SF74">
    <property type="entry name" value="HTH-TYPE TRANSCRIPTIONAL REGULATOR ARCR"/>
    <property type="match status" value="1"/>
</dbReference>
<accession>G8NQJ9</accession>
<reference evidence="5 6" key="1">
    <citation type="submission" date="2011-11" db="EMBL/GenBank/DDBJ databases">
        <title>Complete sequence of Granulicella mallensis MP5ACTX8.</title>
        <authorList>
            <consortium name="US DOE Joint Genome Institute"/>
            <person name="Lucas S."/>
            <person name="Copeland A."/>
            <person name="Lapidus A."/>
            <person name="Cheng J.-F."/>
            <person name="Goodwin L."/>
            <person name="Pitluck S."/>
            <person name="Peters L."/>
            <person name="Lu M."/>
            <person name="Detter J.C."/>
            <person name="Han C."/>
            <person name="Tapia R."/>
            <person name="Land M."/>
            <person name="Hauser L."/>
            <person name="Kyrpides N."/>
            <person name="Ivanova N."/>
            <person name="Mikhailova N."/>
            <person name="Pagani I."/>
            <person name="Rawat S."/>
            <person name="Mannisto M."/>
            <person name="Haggblom M."/>
            <person name="Woyke T."/>
        </authorList>
    </citation>
    <scope>NUCLEOTIDE SEQUENCE [LARGE SCALE GENOMIC DNA]</scope>
    <source>
        <strain evidence="6">ATCC BAA-1857 / DSM 23137 / MP5ACTX8</strain>
    </source>
</reference>
<dbReference type="STRING" id="682795.AciX8_2922"/>
<dbReference type="InterPro" id="IPR050397">
    <property type="entry name" value="Env_Response_Regulators"/>
</dbReference>
<dbReference type="eggNOG" id="COG0664">
    <property type="taxonomic scope" value="Bacteria"/>
</dbReference>
<sequence>MRSYTFKNSLLRNLEAEVIARLCLSPVTFELGHEIEFPGAPIHHVFFVEEGMASMTTTFKDGSQVEVGMFGYEGVIGVSALMGTKRSLNRVYTQIAGHGYSSPVEVARAEFRAGGTFQSLALRYVQAQLVQTAQSTGCNAKHNLEQRLARWLLLCADRAHTNHFKMPQESLADMLGTTRPTVSLAAGHLKEEGLIEYNRGAISILDVEGLEKKACECYHIIKDHLDNYAEFESGITV</sequence>
<dbReference type="PANTHER" id="PTHR24567">
    <property type="entry name" value="CRP FAMILY TRANSCRIPTIONAL REGULATORY PROTEIN"/>
    <property type="match status" value="1"/>
</dbReference>
<evidence type="ECO:0000313" key="6">
    <source>
        <dbReference type="Proteomes" id="UP000007113"/>
    </source>
</evidence>
<dbReference type="InterPro" id="IPR012318">
    <property type="entry name" value="HTH_CRP"/>
</dbReference>
<dbReference type="Pfam" id="PF13545">
    <property type="entry name" value="HTH_Crp_2"/>
    <property type="match status" value="1"/>
</dbReference>
<organism evidence="5 6">
    <name type="scientific">Granulicella mallensis (strain ATCC BAA-1857 / DSM 23137 / MP5ACTX8)</name>
    <dbReference type="NCBI Taxonomy" id="682795"/>
    <lineage>
        <taxon>Bacteria</taxon>
        <taxon>Pseudomonadati</taxon>
        <taxon>Acidobacteriota</taxon>
        <taxon>Terriglobia</taxon>
        <taxon>Terriglobales</taxon>
        <taxon>Acidobacteriaceae</taxon>
        <taxon>Granulicella</taxon>
    </lineage>
</organism>
<dbReference type="InterPro" id="IPR018490">
    <property type="entry name" value="cNMP-bd_dom_sf"/>
</dbReference>
<evidence type="ECO:0000313" key="5">
    <source>
        <dbReference type="EMBL" id="AEU37225.1"/>
    </source>
</evidence>
<dbReference type="Proteomes" id="UP000007113">
    <property type="component" value="Chromosome"/>
</dbReference>
<dbReference type="SUPFAM" id="SSF46785">
    <property type="entry name" value="Winged helix' DNA-binding domain"/>
    <property type="match status" value="1"/>
</dbReference>
<dbReference type="GO" id="GO:0005829">
    <property type="term" value="C:cytosol"/>
    <property type="evidence" value="ECO:0007669"/>
    <property type="project" value="TreeGrafter"/>
</dbReference>
<evidence type="ECO:0000256" key="2">
    <source>
        <dbReference type="ARBA" id="ARBA00023125"/>
    </source>
</evidence>
<feature type="domain" description="HTH crp-type" evidence="4">
    <location>
        <begin position="142"/>
        <end position="208"/>
    </location>
</feature>
<dbReference type="InterPro" id="IPR000595">
    <property type="entry name" value="cNMP-bd_dom"/>
</dbReference>
<dbReference type="AlphaFoldDB" id="G8NQJ9"/>
<gene>
    <name evidence="5" type="ordered locus">AciX8_2922</name>
</gene>
<evidence type="ECO:0000256" key="3">
    <source>
        <dbReference type="ARBA" id="ARBA00023163"/>
    </source>
</evidence>
<dbReference type="KEGG" id="gma:AciX8_2922"/>
<dbReference type="SUPFAM" id="SSF51206">
    <property type="entry name" value="cAMP-binding domain-like"/>
    <property type="match status" value="1"/>
</dbReference>
<dbReference type="InterPro" id="IPR014710">
    <property type="entry name" value="RmlC-like_jellyroll"/>
</dbReference>
<dbReference type="OrthoDB" id="8969464at2"/>
<keyword evidence="2" id="KW-0238">DNA-binding</keyword>
<dbReference type="GO" id="GO:0003677">
    <property type="term" value="F:DNA binding"/>
    <property type="evidence" value="ECO:0007669"/>
    <property type="project" value="UniProtKB-KW"/>
</dbReference>
<evidence type="ECO:0000259" key="4">
    <source>
        <dbReference type="PROSITE" id="PS51063"/>
    </source>
</evidence>
<dbReference type="SMART" id="SM00419">
    <property type="entry name" value="HTH_CRP"/>
    <property type="match status" value="1"/>
</dbReference>
<dbReference type="PROSITE" id="PS51063">
    <property type="entry name" value="HTH_CRP_2"/>
    <property type="match status" value="1"/>
</dbReference>
<dbReference type="Gene3D" id="1.10.10.10">
    <property type="entry name" value="Winged helix-like DNA-binding domain superfamily/Winged helix DNA-binding domain"/>
    <property type="match status" value="1"/>
</dbReference>
<proteinExistence type="predicted"/>